<evidence type="ECO:0000313" key="3">
    <source>
        <dbReference type="EMBL" id="MDL5031870.1"/>
    </source>
</evidence>
<organism evidence="3 4">
    <name type="scientific">Roseateles subflavus</name>
    <dbReference type="NCBI Taxonomy" id="3053353"/>
    <lineage>
        <taxon>Bacteria</taxon>
        <taxon>Pseudomonadati</taxon>
        <taxon>Pseudomonadota</taxon>
        <taxon>Betaproteobacteria</taxon>
        <taxon>Burkholderiales</taxon>
        <taxon>Sphaerotilaceae</taxon>
        <taxon>Roseateles</taxon>
    </lineage>
</organism>
<dbReference type="Pfam" id="PF00857">
    <property type="entry name" value="Isochorismatase"/>
    <property type="match status" value="1"/>
</dbReference>
<proteinExistence type="predicted"/>
<feature type="domain" description="Isochorismatase-like" evidence="2">
    <location>
        <begin position="8"/>
        <end position="145"/>
    </location>
</feature>
<gene>
    <name evidence="3" type="ORF">QRD43_08105</name>
</gene>
<dbReference type="PANTHER" id="PTHR43540">
    <property type="entry name" value="PEROXYUREIDOACRYLATE/UREIDOACRYLATE AMIDOHYDROLASE-RELATED"/>
    <property type="match status" value="1"/>
</dbReference>
<dbReference type="RefSeq" id="WP_285981981.1">
    <property type="nucleotide sequence ID" value="NZ_JASVDS010000002.1"/>
</dbReference>
<reference evidence="3 4" key="1">
    <citation type="submission" date="2023-06" db="EMBL/GenBank/DDBJ databases">
        <title>Pelomonas sp. APW6 16S ribosomal RNA gene genome sequencing and assembly.</title>
        <authorList>
            <person name="Woo H."/>
        </authorList>
    </citation>
    <scope>NUCLEOTIDE SEQUENCE [LARGE SCALE GENOMIC DNA]</scope>
    <source>
        <strain evidence="3 4">APW6</strain>
    </source>
</reference>
<evidence type="ECO:0000313" key="4">
    <source>
        <dbReference type="Proteomes" id="UP001238603"/>
    </source>
</evidence>
<name>A0ABT7LI56_9BURK</name>
<sequence>MSPTPAEALLIIDVQQALFDPPPADAAAVIGHINALAVRFRAAGRPVFLVQHESPQGALRAGTPGWAFAAGLQQAPSDLVIAKTTPDAYLRTPLEAALRERGIRHVAVCGYASEFCVDTTVRRSAALGFEVTLAADAHTTHDKPHASGAQIRAHENATLPDITSFGHPIRALAGASIAL</sequence>
<protein>
    <submittedName>
        <fullName evidence="3">Cysteine hydrolase family protein</fullName>
        <ecNumber evidence="3">3.-.-.-</ecNumber>
    </submittedName>
</protein>
<dbReference type="CDD" id="cd01014">
    <property type="entry name" value="nicotinamidase_related"/>
    <property type="match status" value="1"/>
</dbReference>
<dbReference type="InterPro" id="IPR050272">
    <property type="entry name" value="Isochorismatase-like_hydrls"/>
</dbReference>
<dbReference type="GO" id="GO:0016787">
    <property type="term" value="F:hydrolase activity"/>
    <property type="evidence" value="ECO:0007669"/>
    <property type="project" value="UniProtKB-KW"/>
</dbReference>
<comment type="caution">
    <text evidence="3">The sequence shown here is derived from an EMBL/GenBank/DDBJ whole genome shotgun (WGS) entry which is preliminary data.</text>
</comment>
<keyword evidence="1 3" id="KW-0378">Hydrolase</keyword>
<dbReference type="EMBL" id="JASVDS010000002">
    <property type="protein sequence ID" value="MDL5031870.1"/>
    <property type="molecule type" value="Genomic_DNA"/>
</dbReference>
<dbReference type="Proteomes" id="UP001238603">
    <property type="component" value="Unassembled WGS sequence"/>
</dbReference>
<evidence type="ECO:0000259" key="2">
    <source>
        <dbReference type="Pfam" id="PF00857"/>
    </source>
</evidence>
<evidence type="ECO:0000256" key="1">
    <source>
        <dbReference type="ARBA" id="ARBA00022801"/>
    </source>
</evidence>
<dbReference type="Gene3D" id="3.40.50.850">
    <property type="entry name" value="Isochorismatase-like"/>
    <property type="match status" value="1"/>
</dbReference>
<dbReference type="SUPFAM" id="SSF52499">
    <property type="entry name" value="Isochorismatase-like hydrolases"/>
    <property type="match status" value="1"/>
</dbReference>
<dbReference type="InterPro" id="IPR000868">
    <property type="entry name" value="Isochorismatase-like_dom"/>
</dbReference>
<dbReference type="InterPro" id="IPR036380">
    <property type="entry name" value="Isochorismatase-like_sf"/>
</dbReference>
<dbReference type="EC" id="3.-.-.-" evidence="3"/>
<dbReference type="PANTHER" id="PTHR43540:SF1">
    <property type="entry name" value="ISOCHORISMATASE HYDROLASE"/>
    <property type="match status" value="1"/>
</dbReference>
<keyword evidence="4" id="KW-1185">Reference proteome</keyword>
<accession>A0ABT7LI56</accession>